<dbReference type="GO" id="GO:0006895">
    <property type="term" value="P:Golgi to endosome transport"/>
    <property type="evidence" value="ECO:0007669"/>
    <property type="project" value="TreeGrafter"/>
</dbReference>
<dbReference type="PANTHER" id="PTHR12952:SF0">
    <property type="entry name" value="PROTEIN SYS1 HOMOLOG"/>
    <property type="match status" value="1"/>
</dbReference>
<evidence type="ECO:0000256" key="9">
    <source>
        <dbReference type="SAM" id="Phobius"/>
    </source>
</evidence>
<keyword evidence="5" id="KW-0653">Protein transport</keyword>
<dbReference type="PANTHER" id="PTHR12952">
    <property type="entry name" value="SYS1"/>
    <property type="match status" value="1"/>
</dbReference>
<keyword evidence="11" id="KW-1185">Reference proteome</keyword>
<dbReference type="GO" id="GO:0034067">
    <property type="term" value="P:protein localization to Golgi apparatus"/>
    <property type="evidence" value="ECO:0007669"/>
    <property type="project" value="TreeGrafter"/>
</dbReference>
<dbReference type="GO" id="GO:0043001">
    <property type="term" value="P:Golgi to plasma membrane protein transport"/>
    <property type="evidence" value="ECO:0007669"/>
    <property type="project" value="TreeGrafter"/>
</dbReference>
<dbReference type="InterPro" id="IPR019185">
    <property type="entry name" value="Integral_membrane_SYS1-rel"/>
</dbReference>
<comment type="similarity">
    <text evidence="2">Belongs to the SYS1 family.</text>
</comment>
<protein>
    <submittedName>
        <fullName evidence="10">Uncharacterized protein</fullName>
    </submittedName>
</protein>
<feature type="transmembrane region" description="Helical" evidence="9">
    <location>
        <begin position="35"/>
        <end position="57"/>
    </location>
</feature>
<comment type="subcellular location">
    <subcellularLocation>
        <location evidence="1">Golgi apparatus membrane</location>
        <topology evidence="1">Multi-pass membrane protein</topology>
    </subcellularLocation>
</comment>
<dbReference type="GO" id="GO:0005829">
    <property type="term" value="C:cytosol"/>
    <property type="evidence" value="ECO:0007669"/>
    <property type="project" value="GOC"/>
</dbReference>
<comment type="caution">
    <text evidence="10">The sequence shown here is derived from an EMBL/GenBank/DDBJ whole genome shotgun (WGS) entry which is preliminary data.</text>
</comment>
<sequence length="73" mass="8269">MANRCPNCLPSMALLPLSWSFLVDSRGDASWPSTITWWIVSGAGLVLMALLGEYLCIRRELREIPITRYRSNV</sequence>
<dbReference type="GO" id="GO:0005802">
    <property type="term" value="C:trans-Golgi network"/>
    <property type="evidence" value="ECO:0007669"/>
    <property type="project" value="TreeGrafter"/>
</dbReference>
<evidence type="ECO:0000256" key="5">
    <source>
        <dbReference type="ARBA" id="ARBA00022927"/>
    </source>
</evidence>
<dbReference type="Pfam" id="PF09801">
    <property type="entry name" value="SYS1"/>
    <property type="match status" value="1"/>
</dbReference>
<evidence type="ECO:0000256" key="4">
    <source>
        <dbReference type="ARBA" id="ARBA00022692"/>
    </source>
</evidence>
<evidence type="ECO:0000256" key="7">
    <source>
        <dbReference type="ARBA" id="ARBA00023034"/>
    </source>
</evidence>
<gene>
    <name evidence="10" type="ORF">K2173_004259</name>
</gene>
<keyword evidence="8 9" id="KW-0472">Membrane</keyword>
<name>A0AAV8U5R4_9ROSI</name>
<evidence type="ECO:0000256" key="6">
    <source>
        <dbReference type="ARBA" id="ARBA00022989"/>
    </source>
</evidence>
<keyword evidence="6 9" id="KW-1133">Transmembrane helix</keyword>
<dbReference type="Proteomes" id="UP001159364">
    <property type="component" value="Linkage Group LG01"/>
</dbReference>
<evidence type="ECO:0000256" key="1">
    <source>
        <dbReference type="ARBA" id="ARBA00004653"/>
    </source>
</evidence>
<dbReference type="GO" id="GO:0000139">
    <property type="term" value="C:Golgi membrane"/>
    <property type="evidence" value="ECO:0007669"/>
    <property type="project" value="UniProtKB-SubCell"/>
</dbReference>
<dbReference type="AlphaFoldDB" id="A0AAV8U5R4"/>
<keyword evidence="7" id="KW-0333">Golgi apparatus</keyword>
<evidence type="ECO:0000256" key="8">
    <source>
        <dbReference type="ARBA" id="ARBA00023136"/>
    </source>
</evidence>
<keyword evidence="3" id="KW-0813">Transport</keyword>
<accession>A0AAV8U5R4</accession>
<evidence type="ECO:0000313" key="11">
    <source>
        <dbReference type="Proteomes" id="UP001159364"/>
    </source>
</evidence>
<evidence type="ECO:0000256" key="3">
    <source>
        <dbReference type="ARBA" id="ARBA00022448"/>
    </source>
</evidence>
<proteinExistence type="inferred from homology"/>
<dbReference type="EMBL" id="JAIWQS010000001">
    <property type="protein sequence ID" value="KAJ8773429.1"/>
    <property type="molecule type" value="Genomic_DNA"/>
</dbReference>
<keyword evidence="4 9" id="KW-0812">Transmembrane</keyword>
<evidence type="ECO:0000313" key="10">
    <source>
        <dbReference type="EMBL" id="KAJ8773429.1"/>
    </source>
</evidence>
<evidence type="ECO:0000256" key="2">
    <source>
        <dbReference type="ARBA" id="ARBA00008160"/>
    </source>
</evidence>
<reference evidence="10 11" key="1">
    <citation type="submission" date="2021-09" db="EMBL/GenBank/DDBJ databases">
        <title>Genomic insights and catalytic innovation underlie evolution of tropane alkaloids biosynthesis.</title>
        <authorList>
            <person name="Wang Y.-J."/>
            <person name="Tian T."/>
            <person name="Huang J.-P."/>
            <person name="Huang S.-X."/>
        </authorList>
    </citation>
    <scope>NUCLEOTIDE SEQUENCE [LARGE SCALE GENOMIC DNA]</scope>
    <source>
        <strain evidence="10">KIB-2018</strain>
        <tissue evidence="10">Leaf</tissue>
    </source>
</reference>
<organism evidence="10 11">
    <name type="scientific">Erythroxylum novogranatense</name>
    <dbReference type="NCBI Taxonomy" id="1862640"/>
    <lineage>
        <taxon>Eukaryota</taxon>
        <taxon>Viridiplantae</taxon>
        <taxon>Streptophyta</taxon>
        <taxon>Embryophyta</taxon>
        <taxon>Tracheophyta</taxon>
        <taxon>Spermatophyta</taxon>
        <taxon>Magnoliopsida</taxon>
        <taxon>eudicotyledons</taxon>
        <taxon>Gunneridae</taxon>
        <taxon>Pentapetalae</taxon>
        <taxon>rosids</taxon>
        <taxon>fabids</taxon>
        <taxon>Malpighiales</taxon>
        <taxon>Erythroxylaceae</taxon>
        <taxon>Erythroxylum</taxon>
    </lineage>
</organism>